<dbReference type="RefSeq" id="XP_013432115.1">
    <property type="nucleotide sequence ID" value="XM_013576661.1"/>
</dbReference>
<gene>
    <name evidence="3" type="ORF">M436DRAFT_59895</name>
</gene>
<dbReference type="GeneID" id="25412892"/>
<dbReference type="AlphaFoldDB" id="A0A074WXI8"/>
<evidence type="ECO:0000313" key="3">
    <source>
        <dbReference type="EMBL" id="KEQ77950.1"/>
    </source>
</evidence>
<dbReference type="PROSITE" id="PS51038">
    <property type="entry name" value="BAH"/>
    <property type="match status" value="1"/>
</dbReference>
<name>A0A074WXI8_9PEZI</name>
<accession>A0A074WXI8</accession>
<dbReference type="Proteomes" id="UP000027730">
    <property type="component" value="Unassembled WGS sequence"/>
</dbReference>
<protein>
    <recommendedName>
        <fullName evidence="2">BAH domain-containing protein</fullName>
    </recommendedName>
</protein>
<sequence length="395" mass="44550">MTRKRDTAAEPSSVKRRKLTDNIPSESQSPAQNRLTNAERADLLRFLDQADKGPGPIFNVSTPPHKKGSKNPPDVTERPLTLDGRTYLNARWTIKPMERWLSMTKYKKFTVGNQTHSVGDCVLVKPGNDFDRDWKAQVHEVRAVDEHHVFLRCTWLENPEELPEKVQSTPAYHGKFELVPGNKMDIIDALTVNGPLKVTYWEEANDDAEMPAQGEYYWRQTYNYDTEVLSHPDHLIIKCSNQACGVWLHASCLAQDIIQRKNQDVITVGSIGKKRSRKSINKDNNITSPEDAVAEDDNAMVKVVVPDSKAPKVKITDKKTEEETEESVHCLVCKELIDSMRSLVPWSGTIVTAPASTSVASLPVCTFDNRVDVEVGFLDISYEPQASQNNERLHD</sequence>
<feature type="compositionally biased region" description="Polar residues" evidence="1">
    <location>
        <begin position="22"/>
        <end position="36"/>
    </location>
</feature>
<dbReference type="EMBL" id="KL584702">
    <property type="protein sequence ID" value="KEQ77950.1"/>
    <property type="molecule type" value="Genomic_DNA"/>
</dbReference>
<proteinExistence type="predicted"/>
<reference evidence="3 4" key="1">
    <citation type="journal article" date="2014" name="BMC Genomics">
        <title>Genome sequencing of four Aureobasidium pullulans varieties: biotechnological potential, stress tolerance, and description of new species.</title>
        <authorList>
            <person name="Gostin Ar C."/>
            <person name="Ohm R.A."/>
            <person name="Kogej T."/>
            <person name="Sonjak S."/>
            <person name="Turk M."/>
            <person name="Zajc J."/>
            <person name="Zalar P."/>
            <person name="Grube M."/>
            <person name="Sun H."/>
            <person name="Han J."/>
            <person name="Sharma A."/>
            <person name="Chiniquy J."/>
            <person name="Ngan C.Y."/>
            <person name="Lipzen A."/>
            <person name="Barry K."/>
            <person name="Grigoriev I.V."/>
            <person name="Gunde-Cimerman N."/>
        </authorList>
    </citation>
    <scope>NUCLEOTIDE SEQUENCE [LARGE SCALE GENOMIC DNA]</scope>
    <source>
        <strain evidence="3 4">CBS 147.97</strain>
    </source>
</reference>
<dbReference type="InterPro" id="IPR001025">
    <property type="entry name" value="BAH_dom"/>
</dbReference>
<dbReference type="PANTHER" id="PTHR46364">
    <property type="entry name" value="OS08G0421900 PROTEIN"/>
    <property type="match status" value="1"/>
</dbReference>
<dbReference type="HOGENOM" id="CLU_040680_0_0_1"/>
<dbReference type="OrthoDB" id="10259622at2759"/>
<dbReference type="STRING" id="1043004.A0A074WXI8"/>
<dbReference type="InterPro" id="IPR043151">
    <property type="entry name" value="BAH_sf"/>
</dbReference>
<feature type="region of interest" description="Disordered" evidence="1">
    <location>
        <begin position="1"/>
        <end position="80"/>
    </location>
</feature>
<feature type="compositionally biased region" description="Basic and acidic residues" evidence="1">
    <location>
        <begin position="37"/>
        <end position="51"/>
    </location>
</feature>
<organism evidence="3 4">
    <name type="scientific">Aureobasidium namibiae CBS 147.97</name>
    <dbReference type="NCBI Taxonomy" id="1043004"/>
    <lineage>
        <taxon>Eukaryota</taxon>
        <taxon>Fungi</taxon>
        <taxon>Dikarya</taxon>
        <taxon>Ascomycota</taxon>
        <taxon>Pezizomycotina</taxon>
        <taxon>Dothideomycetes</taxon>
        <taxon>Dothideomycetidae</taxon>
        <taxon>Dothideales</taxon>
        <taxon>Saccotheciaceae</taxon>
        <taxon>Aureobasidium</taxon>
    </lineage>
</organism>
<dbReference type="CDD" id="cd04370">
    <property type="entry name" value="BAH"/>
    <property type="match status" value="1"/>
</dbReference>
<evidence type="ECO:0000259" key="2">
    <source>
        <dbReference type="PROSITE" id="PS51038"/>
    </source>
</evidence>
<evidence type="ECO:0000313" key="4">
    <source>
        <dbReference type="Proteomes" id="UP000027730"/>
    </source>
</evidence>
<dbReference type="Gene3D" id="2.30.30.490">
    <property type="match status" value="1"/>
</dbReference>
<feature type="domain" description="BAH" evidence="2">
    <location>
        <begin position="114"/>
        <end position="233"/>
    </location>
</feature>
<dbReference type="GO" id="GO:0003682">
    <property type="term" value="F:chromatin binding"/>
    <property type="evidence" value="ECO:0007669"/>
    <property type="project" value="InterPro"/>
</dbReference>
<evidence type="ECO:0000256" key="1">
    <source>
        <dbReference type="SAM" id="MobiDB-lite"/>
    </source>
</evidence>
<keyword evidence="4" id="KW-1185">Reference proteome</keyword>